<dbReference type="FunFam" id="3.30.565.10:FF:000010">
    <property type="entry name" value="Sensor histidine kinase RcsC"/>
    <property type="match status" value="1"/>
</dbReference>
<evidence type="ECO:0000256" key="6">
    <source>
        <dbReference type="SAM" id="Phobius"/>
    </source>
</evidence>
<dbReference type="EMBL" id="LCQW01000010">
    <property type="protein sequence ID" value="KKW24135.1"/>
    <property type="molecule type" value="Genomic_DNA"/>
</dbReference>
<comment type="catalytic activity">
    <reaction evidence="1">
        <text>ATP + protein L-histidine = ADP + protein N-phospho-L-histidine.</text>
        <dbReference type="EC" id="2.7.13.3"/>
    </reaction>
</comment>
<dbReference type="InterPro" id="IPR005467">
    <property type="entry name" value="His_kinase_dom"/>
</dbReference>
<gene>
    <name evidence="8" type="ORF">UY67_C0010G0024</name>
</gene>
<dbReference type="Gene3D" id="1.10.287.130">
    <property type="match status" value="1"/>
</dbReference>
<dbReference type="InterPro" id="IPR003661">
    <property type="entry name" value="HisK_dim/P_dom"/>
</dbReference>
<dbReference type="GO" id="GO:0005886">
    <property type="term" value="C:plasma membrane"/>
    <property type="evidence" value="ECO:0007669"/>
    <property type="project" value="TreeGrafter"/>
</dbReference>
<keyword evidence="5 8" id="KW-0418">Kinase</keyword>
<dbReference type="Pfam" id="PF00512">
    <property type="entry name" value="HisKA"/>
    <property type="match status" value="1"/>
</dbReference>
<dbReference type="SUPFAM" id="SSF55874">
    <property type="entry name" value="ATPase domain of HSP90 chaperone/DNA topoisomerase II/histidine kinase"/>
    <property type="match status" value="1"/>
</dbReference>
<evidence type="ECO:0000313" key="8">
    <source>
        <dbReference type="EMBL" id="KKW24135.1"/>
    </source>
</evidence>
<dbReference type="AlphaFoldDB" id="A0A0G1WZX7"/>
<evidence type="ECO:0000259" key="7">
    <source>
        <dbReference type="PROSITE" id="PS50109"/>
    </source>
</evidence>
<feature type="domain" description="Histidine kinase" evidence="7">
    <location>
        <begin position="233"/>
        <end position="448"/>
    </location>
</feature>
<evidence type="ECO:0000256" key="2">
    <source>
        <dbReference type="ARBA" id="ARBA00012438"/>
    </source>
</evidence>
<dbReference type="SUPFAM" id="SSF47384">
    <property type="entry name" value="Homodimeric domain of signal transducing histidine kinase"/>
    <property type="match status" value="1"/>
</dbReference>
<feature type="transmembrane region" description="Helical" evidence="6">
    <location>
        <begin position="190"/>
        <end position="211"/>
    </location>
</feature>
<organism evidence="8 9">
    <name type="scientific">Candidatus Kaiserbacteria bacterium GW2011_GWA2_52_12</name>
    <dbReference type="NCBI Taxonomy" id="1618671"/>
    <lineage>
        <taxon>Bacteria</taxon>
        <taxon>Candidatus Kaiseribacteriota</taxon>
    </lineage>
</organism>
<comment type="caution">
    <text evidence="8">The sequence shown here is derived from an EMBL/GenBank/DDBJ whole genome shotgun (WGS) entry which is preliminary data.</text>
</comment>
<dbReference type="GO" id="GO:0009927">
    <property type="term" value="F:histidine phosphotransfer kinase activity"/>
    <property type="evidence" value="ECO:0007669"/>
    <property type="project" value="TreeGrafter"/>
</dbReference>
<dbReference type="InterPro" id="IPR036890">
    <property type="entry name" value="HATPase_C_sf"/>
</dbReference>
<evidence type="ECO:0000256" key="3">
    <source>
        <dbReference type="ARBA" id="ARBA00022553"/>
    </source>
</evidence>
<keyword evidence="6" id="KW-1133">Transmembrane helix</keyword>
<dbReference type="PANTHER" id="PTHR43047">
    <property type="entry name" value="TWO-COMPONENT HISTIDINE PROTEIN KINASE"/>
    <property type="match status" value="1"/>
</dbReference>
<sequence length="450" mass="49891">MKFSLQQTIRRALSRIFDNPQLFLTITVALAIVVSFVYISDRFIGIARDAQDRLVNVRVGSLQDAFTPLAASFIDDPVKLQGFMRGIAERNPTITEFNILGSTGGEWRIVNSLDEKQIGTTPQGQDFFLSLATADPTNSFTVEEVQGTERFFRTARAITNASGTVIAVALTRQTLSEADRSIAASIQTSVLILLIILILLLFLFFHHARIIDYTALYRRLKEVDSLKDDFISMASHELRAPLTVIRGYIDELKHVPTLKSEAADMIDRIDRSADHLNLLVADMLDVERIEQGRMSFDMKLIDPSAVVREVCDSFRPVAVKKGLTISCDMQEGITIRADAGRLQQIMTNLIGNAVKYSDKGEITVTSKAERDDIVFRVGDSGIGMTAEEVSHLFSKFNRAPSDRVRSEVGTGLGLWITKQLVEAMSGKISVESIKGVGSHFVVQFPIVRSS</sequence>
<reference evidence="8 9" key="1">
    <citation type="journal article" date="2015" name="Nature">
        <title>rRNA introns, odd ribosomes, and small enigmatic genomes across a large radiation of phyla.</title>
        <authorList>
            <person name="Brown C.T."/>
            <person name="Hug L.A."/>
            <person name="Thomas B.C."/>
            <person name="Sharon I."/>
            <person name="Castelle C.J."/>
            <person name="Singh A."/>
            <person name="Wilkins M.J."/>
            <person name="Williams K.H."/>
            <person name="Banfield J.F."/>
        </authorList>
    </citation>
    <scope>NUCLEOTIDE SEQUENCE [LARGE SCALE GENOMIC DNA]</scope>
</reference>
<evidence type="ECO:0000256" key="1">
    <source>
        <dbReference type="ARBA" id="ARBA00000085"/>
    </source>
</evidence>
<dbReference type="PANTHER" id="PTHR43047:SF72">
    <property type="entry name" value="OSMOSENSING HISTIDINE PROTEIN KINASE SLN1"/>
    <property type="match status" value="1"/>
</dbReference>
<dbReference type="STRING" id="1618671.UY67_C0010G0024"/>
<protein>
    <recommendedName>
        <fullName evidence="2">histidine kinase</fullName>
        <ecNumber evidence="2">2.7.13.3</ecNumber>
    </recommendedName>
</protein>
<evidence type="ECO:0000313" key="9">
    <source>
        <dbReference type="Proteomes" id="UP000034273"/>
    </source>
</evidence>
<dbReference type="InterPro" id="IPR003594">
    <property type="entry name" value="HATPase_dom"/>
</dbReference>
<dbReference type="PRINTS" id="PR00344">
    <property type="entry name" value="BCTRLSENSOR"/>
</dbReference>
<dbReference type="Proteomes" id="UP000034273">
    <property type="component" value="Unassembled WGS sequence"/>
</dbReference>
<evidence type="ECO:0000256" key="4">
    <source>
        <dbReference type="ARBA" id="ARBA00022679"/>
    </source>
</evidence>
<dbReference type="Gene3D" id="3.30.565.10">
    <property type="entry name" value="Histidine kinase-like ATPase, C-terminal domain"/>
    <property type="match status" value="1"/>
</dbReference>
<dbReference type="CDD" id="cd00082">
    <property type="entry name" value="HisKA"/>
    <property type="match status" value="1"/>
</dbReference>
<name>A0A0G1WZX7_9BACT</name>
<evidence type="ECO:0000256" key="5">
    <source>
        <dbReference type="ARBA" id="ARBA00022777"/>
    </source>
</evidence>
<keyword evidence="3" id="KW-0597">Phosphoprotein</keyword>
<keyword evidence="6" id="KW-0812">Transmembrane</keyword>
<dbReference type="SMART" id="SM00388">
    <property type="entry name" value="HisKA"/>
    <property type="match status" value="1"/>
</dbReference>
<proteinExistence type="predicted"/>
<dbReference type="InterPro" id="IPR004358">
    <property type="entry name" value="Sig_transdc_His_kin-like_C"/>
</dbReference>
<dbReference type="PROSITE" id="PS50109">
    <property type="entry name" value="HIS_KIN"/>
    <property type="match status" value="1"/>
</dbReference>
<dbReference type="EC" id="2.7.13.3" evidence="2"/>
<accession>A0A0G1WZX7</accession>
<dbReference type="GO" id="GO:0000155">
    <property type="term" value="F:phosphorelay sensor kinase activity"/>
    <property type="evidence" value="ECO:0007669"/>
    <property type="project" value="InterPro"/>
</dbReference>
<feature type="transmembrane region" description="Helical" evidence="6">
    <location>
        <begin position="21"/>
        <end position="39"/>
    </location>
</feature>
<dbReference type="Pfam" id="PF02518">
    <property type="entry name" value="HATPase_c"/>
    <property type="match status" value="1"/>
</dbReference>
<dbReference type="PATRIC" id="fig|1618671.3.peg.459"/>
<keyword evidence="4" id="KW-0808">Transferase</keyword>
<dbReference type="SMART" id="SM00387">
    <property type="entry name" value="HATPase_c"/>
    <property type="match status" value="1"/>
</dbReference>
<dbReference type="InterPro" id="IPR036097">
    <property type="entry name" value="HisK_dim/P_sf"/>
</dbReference>
<keyword evidence="6" id="KW-0472">Membrane</keyword>